<name>A0A1W5CUX4_9LECA</name>
<accession>A0A1W5CUX4</accession>
<dbReference type="PANTHER" id="PTHR46599">
    <property type="entry name" value="PIGGYBAC TRANSPOSABLE ELEMENT-DERIVED PROTEIN 4"/>
    <property type="match status" value="1"/>
</dbReference>
<organism evidence="2 3">
    <name type="scientific">Lasallia pustulata</name>
    <dbReference type="NCBI Taxonomy" id="136370"/>
    <lineage>
        <taxon>Eukaryota</taxon>
        <taxon>Fungi</taxon>
        <taxon>Dikarya</taxon>
        <taxon>Ascomycota</taxon>
        <taxon>Pezizomycotina</taxon>
        <taxon>Lecanoromycetes</taxon>
        <taxon>OSLEUM clade</taxon>
        <taxon>Umbilicariomycetidae</taxon>
        <taxon>Umbilicariales</taxon>
        <taxon>Umbilicariaceae</taxon>
        <taxon>Lasallia</taxon>
    </lineage>
</organism>
<evidence type="ECO:0000313" key="2">
    <source>
        <dbReference type="EMBL" id="SLM34674.1"/>
    </source>
</evidence>
<evidence type="ECO:0000259" key="1">
    <source>
        <dbReference type="Pfam" id="PF13843"/>
    </source>
</evidence>
<keyword evidence="3" id="KW-1185">Reference proteome</keyword>
<evidence type="ECO:0000313" key="3">
    <source>
        <dbReference type="Proteomes" id="UP000192927"/>
    </source>
</evidence>
<reference evidence="3" key="1">
    <citation type="submission" date="2017-03" db="EMBL/GenBank/DDBJ databases">
        <authorList>
            <person name="Sharma R."/>
            <person name="Thines M."/>
        </authorList>
    </citation>
    <scope>NUCLEOTIDE SEQUENCE [LARGE SCALE GENOMIC DNA]</scope>
</reference>
<dbReference type="Proteomes" id="UP000192927">
    <property type="component" value="Unassembled WGS sequence"/>
</dbReference>
<sequence>MSIGTKAAGYGFKIYSLCVENYLYNFLFSSKVSKISLLERTKGLSDSSSVVLQLVKSLPKPYSQVVYMDNFFTNVKLYTVLKELGIGACGTAKNGSGFPPELLTFREVLTKKNNWGMKAYSTVGEVLCLAWQDNNTVQLMTTVHTPGNMEAYDMLSTKKRHGIPAEASTIKVKNLPFYTLPSVYAHTQPYVERGLPFPTAVRHYNKHMGGSDGNAQGRAYYSPETRSFRYWWPLFKFLIDASILNAYILWKLQYPASKLSHVEFQHQIALALLRSPAGTGRKRATIVQVIGRKDKGLAELEHDWILRQKRAYCQICCVNKDRPLRERKRKPLGKIEGNVVKRPRQRGPQTLWGCKGRQGSACCRNASCWEALHS</sequence>
<feature type="domain" description="PiggyBac transposable element-derived protein" evidence="1">
    <location>
        <begin position="4"/>
        <end position="247"/>
    </location>
</feature>
<dbReference type="InterPro" id="IPR029526">
    <property type="entry name" value="PGBD"/>
</dbReference>
<dbReference type="Pfam" id="PF13843">
    <property type="entry name" value="DDE_Tnp_1_7"/>
    <property type="match status" value="1"/>
</dbReference>
<proteinExistence type="predicted"/>
<dbReference type="EMBL" id="FWEW01000377">
    <property type="protein sequence ID" value="SLM34674.1"/>
    <property type="molecule type" value="Genomic_DNA"/>
</dbReference>
<dbReference type="AlphaFoldDB" id="A0A1W5CUX4"/>
<protein>
    <submittedName>
        <fullName evidence="2">PiggyBac transposable element-derived protein</fullName>
    </submittedName>
</protein>
<dbReference type="PANTHER" id="PTHR46599:SF3">
    <property type="entry name" value="PIGGYBAC TRANSPOSABLE ELEMENT-DERIVED PROTEIN 4"/>
    <property type="match status" value="1"/>
</dbReference>